<dbReference type="PANTHER" id="PTHR47510">
    <property type="entry name" value="REVERSE TRANSCRIPTASE DOMAIN-CONTAINING PROTEIN"/>
    <property type="match status" value="1"/>
</dbReference>
<keyword evidence="1" id="KW-1185">Reference proteome</keyword>
<sequence>MSLPPYYISIATTNDIPASGSASEAPDGLSAEETKCPICLNECEDGQDAVLCESCLAWHHYICAENSSPVHPARIAAIAVCYDLNPNEKCEECRRAELREVYPNQPERYFPTPEPRGKRNAAETVAELVRKVDHQPVRTYRGLKIACLNINILLDKWLELQAFIHAFLDELGECLARIDQETTPLIAGGDLNLAWLTEQSDDLSNLLALNGMRQIVEKPTHGQKLIYHLYVSSHLRILDKQHLAPIEARHEVLFITIWVLRTKQSETPFEVLDYRKANWENLCQSLSKTRLNQSVVEALDINTAWNSWHRLVTEAISQNVPKKLVKPKHSNRWITSRAKLLIKAKDLAYQALKKNHTQENVTAFKRIRKKVKKELRTAKSEYVHRLFAEARTPYQFWRSILEVTEKSSYPKIPELKKEDRTGRSDVEKANLLGTTFEESFQAEPAHRNENLCLKTSEDWLPLCTEKFVMDKINSIKARKGPGPDGITMHLLKALSGQVSSSIALLINRSILEGVYPEGWKHAVVVPVPKQENSANPDDYRPISLLPIIGPETVL</sequence>
<dbReference type="InterPro" id="IPR013083">
    <property type="entry name" value="Znf_RING/FYVE/PHD"/>
</dbReference>
<protein>
    <submittedName>
        <fullName evidence="2">Zinc finger PHD-type domain-containing protein</fullName>
    </submittedName>
</protein>
<name>A0A914CEZ5_9BILA</name>
<evidence type="ECO:0000313" key="1">
    <source>
        <dbReference type="Proteomes" id="UP000887540"/>
    </source>
</evidence>
<organism evidence="1 2">
    <name type="scientific">Acrobeloides nanus</name>
    <dbReference type="NCBI Taxonomy" id="290746"/>
    <lineage>
        <taxon>Eukaryota</taxon>
        <taxon>Metazoa</taxon>
        <taxon>Ecdysozoa</taxon>
        <taxon>Nematoda</taxon>
        <taxon>Chromadorea</taxon>
        <taxon>Rhabditida</taxon>
        <taxon>Tylenchina</taxon>
        <taxon>Cephalobomorpha</taxon>
        <taxon>Cephaloboidea</taxon>
        <taxon>Cephalobidae</taxon>
        <taxon>Acrobeloides</taxon>
    </lineage>
</organism>
<dbReference type="AlphaFoldDB" id="A0A914CEZ5"/>
<dbReference type="WBParaSite" id="ACRNAN_Path_990.g3806.t1">
    <property type="protein sequence ID" value="ACRNAN_Path_990.g3806.t1"/>
    <property type="gene ID" value="ACRNAN_Path_990.g3806"/>
</dbReference>
<dbReference type="Gene3D" id="3.30.40.10">
    <property type="entry name" value="Zinc/RING finger domain, C3HC4 (zinc finger)"/>
    <property type="match status" value="1"/>
</dbReference>
<reference evidence="2" key="1">
    <citation type="submission" date="2022-11" db="UniProtKB">
        <authorList>
            <consortium name="WormBaseParasite"/>
        </authorList>
    </citation>
    <scope>IDENTIFICATION</scope>
</reference>
<evidence type="ECO:0000313" key="2">
    <source>
        <dbReference type="WBParaSite" id="ACRNAN_Path_990.g3806.t1"/>
    </source>
</evidence>
<accession>A0A914CEZ5</accession>
<dbReference type="Proteomes" id="UP000887540">
    <property type="component" value="Unplaced"/>
</dbReference>
<dbReference type="PANTHER" id="PTHR47510:SF3">
    <property type="entry name" value="ENDO_EXONUCLEASE_PHOSPHATASE DOMAIN-CONTAINING PROTEIN"/>
    <property type="match status" value="1"/>
</dbReference>
<proteinExistence type="predicted"/>